<organism evidence="1 2">
    <name type="scientific">Bradyrhizobium lablabi</name>
    <dbReference type="NCBI Taxonomy" id="722472"/>
    <lineage>
        <taxon>Bacteria</taxon>
        <taxon>Pseudomonadati</taxon>
        <taxon>Pseudomonadota</taxon>
        <taxon>Alphaproteobacteria</taxon>
        <taxon>Hyphomicrobiales</taxon>
        <taxon>Nitrobacteraceae</taxon>
        <taxon>Bradyrhizobium</taxon>
    </lineage>
</organism>
<reference evidence="1 2" key="1">
    <citation type="submission" date="2016-11" db="EMBL/GenBank/DDBJ databases">
        <authorList>
            <person name="Jaros S."/>
            <person name="Januszkiewicz K."/>
            <person name="Wedrychowicz H."/>
        </authorList>
    </citation>
    <scope>NUCLEOTIDE SEQUENCE [LARGE SCALE GENOMIC DNA]</scope>
    <source>
        <strain evidence="1 2">GAS499</strain>
    </source>
</reference>
<protein>
    <submittedName>
        <fullName evidence="1">Uncharacterized protein</fullName>
    </submittedName>
</protein>
<accession>A0A1M6XX29</accession>
<proteinExistence type="predicted"/>
<dbReference type="EMBL" id="LT670844">
    <property type="protein sequence ID" value="SHL10413.1"/>
    <property type="molecule type" value="Genomic_DNA"/>
</dbReference>
<evidence type="ECO:0000313" key="2">
    <source>
        <dbReference type="Proteomes" id="UP000189935"/>
    </source>
</evidence>
<dbReference type="Proteomes" id="UP000189935">
    <property type="component" value="Chromosome I"/>
</dbReference>
<dbReference type="AlphaFoldDB" id="A0A1M6XX29"/>
<evidence type="ECO:0000313" key="1">
    <source>
        <dbReference type="EMBL" id="SHL10413.1"/>
    </source>
</evidence>
<sequence>MAGITNSYGLQIDLSMFLGRNEQATGPWMIAYPQVEEPRQPPLAFRDSKLTICQNVAGLWLKYGAKSLKIAASPPAKFLPGSATICSR</sequence>
<gene>
    <name evidence="1" type="ORF">SAMN05444159_5000</name>
</gene>
<name>A0A1M6XX29_9BRAD</name>